<reference evidence="1 2" key="1">
    <citation type="journal article" date="2015" name="Genome Biol.">
        <title>Comparative genomics of Steinernema reveals deeply conserved gene regulatory networks.</title>
        <authorList>
            <person name="Dillman A.R."/>
            <person name="Macchietto M."/>
            <person name="Porter C.F."/>
            <person name="Rogers A."/>
            <person name="Williams B."/>
            <person name="Antoshechkin I."/>
            <person name="Lee M.M."/>
            <person name="Goodwin Z."/>
            <person name="Lu X."/>
            <person name="Lewis E.E."/>
            <person name="Goodrich-Blair H."/>
            <person name="Stock S.P."/>
            <person name="Adams B.J."/>
            <person name="Sternberg P.W."/>
            <person name="Mortazavi A."/>
        </authorList>
    </citation>
    <scope>NUCLEOTIDE SEQUENCE [LARGE SCALE GENOMIC DNA]</scope>
    <source>
        <strain evidence="1 2">ALL</strain>
    </source>
</reference>
<gene>
    <name evidence="1" type="ORF">L596_003447</name>
</gene>
<dbReference type="EMBL" id="AZBU02000001">
    <property type="protein sequence ID" value="TMS36232.1"/>
    <property type="molecule type" value="Genomic_DNA"/>
</dbReference>
<evidence type="ECO:0000313" key="1">
    <source>
        <dbReference type="EMBL" id="TMS36232.1"/>
    </source>
</evidence>
<dbReference type="AlphaFoldDB" id="A0A4U8USI6"/>
<proteinExistence type="predicted"/>
<organism evidence="1 2">
    <name type="scientific">Steinernema carpocapsae</name>
    <name type="common">Entomopathogenic nematode</name>
    <dbReference type="NCBI Taxonomy" id="34508"/>
    <lineage>
        <taxon>Eukaryota</taxon>
        <taxon>Metazoa</taxon>
        <taxon>Ecdysozoa</taxon>
        <taxon>Nematoda</taxon>
        <taxon>Chromadorea</taxon>
        <taxon>Rhabditida</taxon>
        <taxon>Tylenchina</taxon>
        <taxon>Panagrolaimomorpha</taxon>
        <taxon>Strongyloidoidea</taxon>
        <taxon>Steinernematidae</taxon>
        <taxon>Steinernema</taxon>
    </lineage>
</organism>
<sequence length="104" mass="11489">MRSTDSPPRPMTRADCEVISVFTSSHSIVFGLTISAAIDVLPDDQTGTMYFVQFSNGSTLRRQERSGRFDWVLSVASARHRIFGSKQNAAPVHTKEVITNAESN</sequence>
<reference evidence="1 2" key="2">
    <citation type="journal article" date="2019" name="G3 (Bethesda)">
        <title>Hybrid Assembly of the Genome of the Entomopathogenic Nematode Steinernema carpocapsae Identifies the X-Chromosome.</title>
        <authorList>
            <person name="Serra L."/>
            <person name="Macchietto M."/>
            <person name="Macias-Munoz A."/>
            <person name="McGill C.J."/>
            <person name="Rodriguez I.M."/>
            <person name="Rodriguez B."/>
            <person name="Murad R."/>
            <person name="Mortazavi A."/>
        </authorList>
    </citation>
    <scope>NUCLEOTIDE SEQUENCE [LARGE SCALE GENOMIC DNA]</scope>
    <source>
        <strain evidence="1 2">ALL</strain>
    </source>
</reference>
<name>A0A4U8USI6_STECR</name>
<accession>A0A4U8USI6</accession>
<comment type="caution">
    <text evidence="1">The sequence shown here is derived from an EMBL/GenBank/DDBJ whole genome shotgun (WGS) entry which is preliminary data.</text>
</comment>
<dbReference type="Proteomes" id="UP000298663">
    <property type="component" value="Unassembled WGS sequence"/>
</dbReference>
<protein>
    <submittedName>
        <fullName evidence="1">Uncharacterized protein</fullName>
    </submittedName>
</protein>
<keyword evidence="2" id="KW-1185">Reference proteome</keyword>
<evidence type="ECO:0000313" key="2">
    <source>
        <dbReference type="Proteomes" id="UP000298663"/>
    </source>
</evidence>